<reference evidence="1 2" key="1">
    <citation type="submission" date="2020-05" db="EMBL/GenBank/DDBJ databases">
        <title>MicrobeNet Type strains.</title>
        <authorList>
            <person name="Nicholson A.C."/>
        </authorList>
    </citation>
    <scope>NUCLEOTIDE SEQUENCE [LARGE SCALE GENOMIC DNA]</scope>
    <source>
        <strain evidence="1 2">JCM 3224</strain>
    </source>
</reference>
<name>A0A849C812_9NOCA</name>
<dbReference type="Proteomes" id="UP000586827">
    <property type="component" value="Unassembled WGS sequence"/>
</dbReference>
<organism evidence="1 2">
    <name type="scientific">Nocardia uniformis</name>
    <dbReference type="NCBI Taxonomy" id="53432"/>
    <lineage>
        <taxon>Bacteria</taxon>
        <taxon>Bacillati</taxon>
        <taxon>Actinomycetota</taxon>
        <taxon>Actinomycetes</taxon>
        <taxon>Mycobacteriales</taxon>
        <taxon>Nocardiaceae</taxon>
        <taxon>Nocardia</taxon>
    </lineage>
</organism>
<dbReference type="RefSeq" id="WP_067523135.1">
    <property type="nucleotide sequence ID" value="NZ_JABELX010000004.1"/>
</dbReference>
<dbReference type="AlphaFoldDB" id="A0A849C812"/>
<evidence type="ECO:0000313" key="1">
    <source>
        <dbReference type="EMBL" id="NNH71019.1"/>
    </source>
</evidence>
<comment type="caution">
    <text evidence="1">The sequence shown here is derived from an EMBL/GenBank/DDBJ whole genome shotgun (WGS) entry which is preliminary data.</text>
</comment>
<gene>
    <name evidence="1" type="ORF">HLB23_14290</name>
</gene>
<protein>
    <submittedName>
        <fullName evidence="1">Uncharacterized protein</fullName>
    </submittedName>
</protein>
<evidence type="ECO:0000313" key="2">
    <source>
        <dbReference type="Proteomes" id="UP000586827"/>
    </source>
</evidence>
<sequence>MTVHRSRDLLVKFHTEALAARENTPNTLQAPITPAFAERLQSMTLRTNKRYLTRRDVYAVLAAGVTASVPGTRHYIQVFTRLYRGWSTTLNTSAHAERDRRTGRAPFQATRVTIITRRPTT</sequence>
<proteinExistence type="predicted"/>
<keyword evidence="2" id="KW-1185">Reference proteome</keyword>
<accession>A0A849C812</accession>
<dbReference type="EMBL" id="JABELX010000004">
    <property type="protein sequence ID" value="NNH71019.1"/>
    <property type="molecule type" value="Genomic_DNA"/>
</dbReference>